<protein>
    <submittedName>
        <fullName evidence="1">Uncharacterized protein</fullName>
    </submittedName>
</protein>
<reference evidence="1" key="2">
    <citation type="journal article" date="2015" name="Data Brief">
        <title>Shoot transcriptome of the giant reed, Arundo donax.</title>
        <authorList>
            <person name="Barrero R.A."/>
            <person name="Guerrero F.D."/>
            <person name="Moolhuijzen P."/>
            <person name="Goolsby J.A."/>
            <person name="Tidwell J."/>
            <person name="Bellgard S.E."/>
            <person name="Bellgard M.I."/>
        </authorList>
    </citation>
    <scope>NUCLEOTIDE SEQUENCE</scope>
    <source>
        <tissue evidence="1">Shoot tissue taken approximately 20 cm above the soil surface</tissue>
    </source>
</reference>
<organism evidence="1">
    <name type="scientific">Arundo donax</name>
    <name type="common">Giant reed</name>
    <name type="synonym">Donax arundinaceus</name>
    <dbReference type="NCBI Taxonomy" id="35708"/>
    <lineage>
        <taxon>Eukaryota</taxon>
        <taxon>Viridiplantae</taxon>
        <taxon>Streptophyta</taxon>
        <taxon>Embryophyta</taxon>
        <taxon>Tracheophyta</taxon>
        <taxon>Spermatophyta</taxon>
        <taxon>Magnoliopsida</taxon>
        <taxon>Liliopsida</taxon>
        <taxon>Poales</taxon>
        <taxon>Poaceae</taxon>
        <taxon>PACMAD clade</taxon>
        <taxon>Arundinoideae</taxon>
        <taxon>Arundineae</taxon>
        <taxon>Arundo</taxon>
    </lineage>
</organism>
<sequence length="36" mass="4317">MMHKNEHHMCSTYNIRYPQGRETGQYSLHPEVKLSL</sequence>
<proteinExistence type="predicted"/>
<dbReference type="AlphaFoldDB" id="A0A0A9G8K7"/>
<dbReference type="EMBL" id="GBRH01180883">
    <property type="protein sequence ID" value="JAE17013.1"/>
    <property type="molecule type" value="Transcribed_RNA"/>
</dbReference>
<evidence type="ECO:0000313" key="1">
    <source>
        <dbReference type="EMBL" id="JAE17013.1"/>
    </source>
</evidence>
<name>A0A0A9G8K7_ARUDO</name>
<accession>A0A0A9G8K7</accession>
<reference evidence="1" key="1">
    <citation type="submission" date="2014-09" db="EMBL/GenBank/DDBJ databases">
        <authorList>
            <person name="Magalhaes I.L.F."/>
            <person name="Oliveira U."/>
            <person name="Santos F.R."/>
            <person name="Vidigal T.H.D.A."/>
            <person name="Brescovit A.D."/>
            <person name="Santos A.J."/>
        </authorList>
    </citation>
    <scope>NUCLEOTIDE SEQUENCE</scope>
    <source>
        <tissue evidence="1">Shoot tissue taken approximately 20 cm above the soil surface</tissue>
    </source>
</reference>